<sequence length="232" mass="26109">MKNTLIVVFLLIFSVQQIKSQTVLIHKTKQPIVIDGDLSDWHSPFSQPFVIHNSEEKATQTTVASLSWDNNFLYIAYNSIDSEIVGKARNQDSPLFETDDLVEIFISPDAKVKNYIEIGVNAFSSNYDLLIRCIGSDCAKRKSDLSISVKGLQTASKITDSGYSVEIAVPFSSLNEITNGNFKTPKIGTIWKGNLFRIDFGQTKEYQSLKAYKSKKYGFHQAAEFAELRFVK</sequence>
<evidence type="ECO:0000313" key="2">
    <source>
        <dbReference type="EMBL" id="MCK8142248.1"/>
    </source>
</evidence>
<dbReference type="CDD" id="cd09620">
    <property type="entry name" value="CBM9_like_3"/>
    <property type="match status" value="1"/>
</dbReference>
<dbReference type="RefSeq" id="WP_188048958.1">
    <property type="nucleotide sequence ID" value="NZ_JALNUB010000005.1"/>
</dbReference>
<dbReference type="EMBL" id="JALNUB010000005">
    <property type="protein sequence ID" value="MCK8142248.1"/>
    <property type="molecule type" value="Genomic_DNA"/>
</dbReference>
<gene>
    <name evidence="2" type="ORF">MW871_10135</name>
</gene>
<dbReference type="Gene3D" id="2.60.40.1190">
    <property type="match status" value="1"/>
</dbReference>
<dbReference type="GO" id="GO:0030246">
    <property type="term" value="F:carbohydrate binding"/>
    <property type="evidence" value="ECO:0007669"/>
    <property type="project" value="InterPro"/>
</dbReference>
<dbReference type="InterPro" id="IPR010502">
    <property type="entry name" value="Carb-bd_dom_fam9"/>
</dbReference>
<feature type="domain" description="Carbohydrate-binding" evidence="1">
    <location>
        <begin position="56"/>
        <end position="181"/>
    </location>
</feature>
<protein>
    <submittedName>
        <fullName evidence="2">Carbohydrate-binding family 9-like protein</fullName>
    </submittedName>
</protein>
<reference evidence="2" key="1">
    <citation type="submission" date="2022-04" db="EMBL/GenBank/DDBJ databases">
        <title>Flavobacterium pygoscelis sp. nov. isolated from Chinstrap chick (Pygoscelis antarcticus).</title>
        <authorList>
            <person name="Irgang R."/>
            <person name="Poblete-Morales M."/>
            <person name="Avendano-Herrera R."/>
        </authorList>
    </citation>
    <scope>NUCLEOTIDE SEQUENCE</scope>
    <source>
        <strain evidence="2">I-SCBP12n</strain>
    </source>
</reference>
<dbReference type="Pfam" id="PF06452">
    <property type="entry name" value="CBM9_1"/>
    <property type="match status" value="1"/>
</dbReference>
<accession>A0A9X1XSP5</accession>
<organism evidence="2 3">
    <name type="scientific">Flavobacterium pygoscelis</name>
    <dbReference type="NCBI Taxonomy" id="2893176"/>
    <lineage>
        <taxon>Bacteria</taxon>
        <taxon>Pseudomonadati</taxon>
        <taxon>Bacteroidota</taxon>
        <taxon>Flavobacteriia</taxon>
        <taxon>Flavobacteriales</taxon>
        <taxon>Flavobacteriaceae</taxon>
        <taxon>Flavobacterium</taxon>
    </lineage>
</organism>
<proteinExistence type="predicted"/>
<comment type="caution">
    <text evidence="2">The sequence shown here is derived from an EMBL/GenBank/DDBJ whole genome shotgun (WGS) entry which is preliminary data.</text>
</comment>
<evidence type="ECO:0000259" key="1">
    <source>
        <dbReference type="Pfam" id="PF06452"/>
    </source>
</evidence>
<dbReference type="GO" id="GO:0004553">
    <property type="term" value="F:hydrolase activity, hydrolyzing O-glycosyl compounds"/>
    <property type="evidence" value="ECO:0007669"/>
    <property type="project" value="InterPro"/>
</dbReference>
<evidence type="ECO:0000313" key="3">
    <source>
        <dbReference type="Proteomes" id="UP001139260"/>
    </source>
</evidence>
<dbReference type="GO" id="GO:0016052">
    <property type="term" value="P:carbohydrate catabolic process"/>
    <property type="evidence" value="ECO:0007669"/>
    <property type="project" value="InterPro"/>
</dbReference>
<keyword evidence="3" id="KW-1185">Reference proteome</keyword>
<dbReference type="Proteomes" id="UP001139260">
    <property type="component" value="Unassembled WGS sequence"/>
</dbReference>
<name>A0A9X1XSP5_9FLAO</name>
<dbReference type="SUPFAM" id="SSF49344">
    <property type="entry name" value="CBD9-like"/>
    <property type="match status" value="1"/>
</dbReference>
<dbReference type="AlphaFoldDB" id="A0A9X1XSP5"/>